<feature type="region of interest" description="Disordered" evidence="1">
    <location>
        <begin position="155"/>
        <end position="176"/>
    </location>
</feature>
<name>A0ABQ9H289_9NEOP</name>
<feature type="region of interest" description="Disordered" evidence="1">
    <location>
        <begin position="192"/>
        <end position="221"/>
    </location>
</feature>
<organism evidence="2 3">
    <name type="scientific">Dryococelus australis</name>
    <dbReference type="NCBI Taxonomy" id="614101"/>
    <lineage>
        <taxon>Eukaryota</taxon>
        <taxon>Metazoa</taxon>
        <taxon>Ecdysozoa</taxon>
        <taxon>Arthropoda</taxon>
        <taxon>Hexapoda</taxon>
        <taxon>Insecta</taxon>
        <taxon>Pterygota</taxon>
        <taxon>Neoptera</taxon>
        <taxon>Polyneoptera</taxon>
        <taxon>Phasmatodea</taxon>
        <taxon>Verophasmatodea</taxon>
        <taxon>Anareolatae</taxon>
        <taxon>Phasmatidae</taxon>
        <taxon>Eurycanthinae</taxon>
        <taxon>Dryococelus</taxon>
    </lineage>
</organism>
<proteinExistence type="predicted"/>
<reference evidence="2 3" key="1">
    <citation type="submission" date="2023-02" db="EMBL/GenBank/DDBJ databases">
        <title>LHISI_Scaffold_Assembly.</title>
        <authorList>
            <person name="Stuart O.P."/>
            <person name="Cleave R."/>
            <person name="Magrath M.J.L."/>
            <person name="Mikheyev A.S."/>
        </authorList>
    </citation>
    <scope>NUCLEOTIDE SEQUENCE [LARGE SCALE GENOMIC DNA]</scope>
    <source>
        <strain evidence="2">Daus_M_001</strain>
        <tissue evidence="2">Leg muscle</tissue>
    </source>
</reference>
<sequence>MVARGHLVSIHAGGPARDAAVRRTAILVVLGRRLTTLPSTNLRAIIIPVWAPRTCLARWELHLRKVVLIAALRCESQQCAYDQNVLCCAVCRPKSSLGCQYAAVQTHSTTASPNKQYSLTPTRASPPNKAIRAAVQSLTPTRASPPNKAIRATVQSLTPTRASPPNKKSDLGGSLTARSWEPMGVIEVNMKRRRKKGRGKREFPEKTRRPTVSSGTISTCEDPEGLVTARTEHMKVIIDKMTMTTAKKLTTHKVKNDIGRQSSSFLLSAARQLQQ</sequence>
<dbReference type="EMBL" id="JARBHB010000007">
    <property type="protein sequence ID" value="KAJ8878390.1"/>
    <property type="molecule type" value="Genomic_DNA"/>
</dbReference>
<keyword evidence="3" id="KW-1185">Reference proteome</keyword>
<evidence type="ECO:0000313" key="2">
    <source>
        <dbReference type="EMBL" id="KAJ8878390.1"/>
    </source>
</evidence>
<dbReference type="Proteomes" id="UP001159363">
    <property type="component" value="Chromosome 6"/>
</dbReference>
<evidence type="ECO:0000313" key="3">
    <source>
        <dbReference type="Proteomes" id="UP001159363"/>
    </source>
</evidence>
<comment type="caution">
    <text evidence="2">The sequence shown here is derived from an EMBL/GenBank/DDBJ whole genome shotgun (WGS) entry which is preliminary data.</text>
</comment>
<protein>
    <submittedName>
        <fullName evidence="2">Uncharacterized protein</fullName>
    </submittedName>
</protein>
<gene>
    <name evidence="2" type="ORF">PR048_018968</name>
</gene>
<accession>A0ABQ9H289</accession>
<feature type="compositionally biased region" description="Polar residues" evidence="1">
    <location>
        <begin position="210"/>
        <end position="219"/>
    </location>
</feature>
<evidence type="ECO:0000256" key="1">
    <source>
        <dbReference type="SAM" id="MobiDB-lite"/>
    </source>
</evidence>